<dbReference type="SMART" id="SM00530">
    <property type="entry name" value="HTH_XRE"/>
    <property type="match status" value="1"/>
</dbReference>
<gene>
    <name evidence="2" type="ORF">E1293_46130</name>
</gene>
<dbReference type="RefSeq" id="WP_132206367.1">
    <property type="nucleotide sequence ID" value="NZ_SMKY01000545.1"/>
</dbReference>
<dbReference type="Pfam" id="PF13560">
    <property type="entry name" value="HTH_31"/>
    <property type="match status" value="1"/>
</dbReference>
<dbReference type="Proteomes" id="UP000295578">
    <property type="component" value="Unassembled WGS sequence"/>
</dbReference>
<keyword evidence="3" id="KW-1185">Reference proteome</keyword>
<protein>
    <submittedName>
        <fullName evidence="2">XRE family transcriptional regulator</fullName>
    </submittedName>
</protein>
<organism evidence="2 3">
    <name type="scientific">Actinomadura darangshiensis</name>
    <dbReference type="NCBI Taxonomy" id="705336"/>
    <lineage>
        <taxon>Bacteria</taxon>
        <taxon>Bacillati</taxon>
        <taxon>Actinomycetota</taxon>
        <taxon>Actinomycetes</taxon>
        <taxon>Streptosporangiales</taxon>
        <taxon>Thermomonosporaceae</taxon>
        <taxon>Actinomadura</taxon>
    </lineage>
</organism>
<feature type="domain" description="HTH cro/C1-type" evidence="1">
    <location>
        <begin position="18"/>
        <end position="73"/>
    </location>
</feature>
<dbReference type="PROSITE" id="PS50943">
    <property type="entry name" value="HTH_CROC1"/>
    <property type="match status" value="1"/>
</dbReference>
<comment type="caution">
    <text evidence="2">The sequence shown here is derived from an EMBL/GenBank/DDBJ whole genome shotgun (WGS) entry which is preliminary data.</text>
</comment>
<evidence type="ECO:0000313" key="2">
    <source>
        <dbReference type="EMBL" id="TDD59850.1"/>
    </source>
</evidence>
<reference evidence="2 3" key="1">
    <citation type="submission" date="2019-03" db="EMBL/GenBank/DDBJ databases">
        <title>Draft genome sequences of novel Actinobacteria.</title>
        <authorList>
            <person name="Sahin N."/>
            <person name="Ay H."/>
            <person name="Saygin H."/>
        </authorList>
    </citation>
    <scope>NUCLEOTIDE SEQUENCE [LARGE SCALE GENOMIC DNA]</scope>
    <source>
        <strain evidence="2 3">DSM 45941</strain>
    </source>
</reference>
<dbReference type="OrthoDB" id="5177725at2"/>
<dbReference type="SUPFAM" id="SSF47413">
    <property type="entry name" value="lambda repressor-like DNA-binding domains"/>
    <property type="match status" value="1"/>
</dbReference>
<evidence type="ECO:0000313" key="3">
    <source>
        <dbReference type="Proteomes" id="UP000295578"/>
    </source>
</evidence>
<dbReference type="GO" id="GO:0003677">
    <property type="term" value="F:DNA binding"/>
    <property type="evidence" value="ECO:0007669"/>
    <property type="project" value="InterPro"/>
</dbReference>
<dbReference type="Gene3D" id="1.10.260.40">
    <property type="entry name" value="lambda repressor-like DNA-binding domains"/>
    <property type="match status" value="1"/>
</dbReference>
<dbReference type="InterPro" id="IPR043917">
    <property type="entry name" value="DUF5753"/>
</dbReference>
<evidence type="ECO:0000259" key="1">
    <source>
        <dbReference type="PROSITE" id="PS50943"/>
    </source>
</evidence>
<dbReference type="InterPro" id="IPR001387">
    <property type="entry name" value="Cro/C1-type_HTH"/>
</dbReference>
<dbReference type="InterPro" id="IPR010982">
    <property type="entry name" value="Lambda_DNA-bd_dom_sf"/>
</dbReference>
<name>A0A4R4ZNG6_9ACTN</name>
<proteinExistence type="predicted"/>
<dbReference type="Pfam" id="PF19054">
    <property type="entry name" value="DUF5753"/>
    <property type="match status" value="1"/>
</dbReference>
<dbReference type="EMBL" id="SMKY01000545">
    <property type="protein sequence ID" value="TDD59850.1"/>
    <property type="molecule type" value="Genomic_DNA"/>
</dbReference>
<sequence length="289" mass="32254">MPNAQSPTVRHRRLARQLRQQREKAGLTMEGAAAALGWSRPKLLRFETAKTRPKPSDVEEILDLYGGHEAVKLALMQLARDIRKRGWWSAFNDVLTGSFAELEDDAITIRSWQVQFIPGLLQTSDYALALIRILTPEDSEDVLLRRLQARMARRAILERENAPSYAVVLDESVLRRAVGGAQVMVRQLEALVNASAKPNISIRVMPISVGEHAGMDGPFVALSFAGELDQDVVYLEGMGGEIYVEDVGQVARGNVRFDRICEQALSEEDSLALIVDIAREHQQPHEPPR</sequence>
<dbReference type="CDD" id="cd00093">
    <property type="entry name" value="HTH_XRE"/>
    <property type="match status" value="1"/>
</dbReference>
<dbReference type="AlphaFoldDB" id="A0A4R4ZNG6"/>
<accession>A0A4R4ZNG6</accession>